<dbReference type="EC" id="3.5.3.11" evidence="6"/>
<name>A0A6N2RFA0_9FIRM</name>
<dbReference type="PANTHER" id="PTHR11358">
    <property type="entry name" value="ARGINASE/AGMATINASE"/>
    <property type="match status" value="1"/>
</dbReference>
<evidence type="ECO:0000313" key="6">
    <source>
        <dbReference type="EMBL" id="VYS79188.1"/>
    </source>
</evidence>
<dbReference type="Pfam" id="PF00491">
    <property type="entry name" value="Arginase"/>
    <property type="match status" value="1"/>
</dbReference>
<accession>A0A6N2RFA0</accession>
<comment type="similarity">
    <text evidence="1">Belongs to the arginase family. Agmatinase subfamily.</text>
</comment>
<gene>
    <name evidence="6" type="primary">speB</name>
    <name evidence="6" type="ORF">CNLFYP112_00125</name>
</gene>
<evidence type="ECO:0000256" key="2">
    <source>
        <dbReference type="ARBA" id="ARBA00022723"/>
    </source>
</evidence>
<dbReference type="AlphaFoldDB" id="A0A6N2RFA0"/>
<feature type="binding site" evidence="4">
    <location>
        <position position="109"/>
    </location>
    <ligand>
        <name>Mn(2+)</name>
        <dbReference type="ChEBI" id="CHEBI:29035"/>
        <label>1</label>
    </ligand>
</feature>
<evidence type="ECO:0000256" key="5">
    <source>
        <dbReference type="RuleBase" id="RU003684"/>
    </source>
</evidence>
<sequence>MLNKNIVTFIGCESEYEDAKIVLYGAPFDSTTSFRPGTRFGSAAIRNESFGLETYSPYQDKELTEYCVFDSGDLELPMGSAKKSLEMIEERCRVILKDGKVPFMIGGEHLVTLGSMRAAVEKYPELHIIHFDAHADLRDEYLDVKESHACVMRRCWELVGDGKIYQFGIRSGDREEFLWAKEGHVTMHPFDLNGLEDAIEALKGKPVYFTVDLDVLDPSVFPGTGTPEAGGVSFKELLDAIIKVCEGCNVIGCDVNELSPHYDQSGVSTAVAGKIVREFLIALAK</sequence>
<dbReference type="PIRSF" id="PIRSF036979">
    <property type="entry name" value="Arginase"/>
    <property type="match status" value="1"/>
</dbReference>
<dbReference type="NCBIfam" id="TIGR01230">
    <property type="entry name" value="agmatinase"/>
    <property type="match status" value="1"/>
</dbReference>
<dbReference type="EMBL" id="CACRTG010000001">
    <property type="protein sequence ID" value="VYS79188.1"/>
    <property type="molecule type" value="Genomic_DNA"/>
</dbReference>
<dbReference type="Gene3D" id="3.40.800.10">
    <property type="entry name" value="Ureohydrolase domain"/>
    <property type="match status" value="1"/>
</dbReference>
<dbReference type="GO" id="GO:0046872">
    <property type="term" value="F:metal ion binding"/>
    <property type="evidence" value="ECO:0007669"/>
    <property type="project" value="UniProtKB-KW"/>
</dbReference>
<dbReference type="InterPro" id="IPR005925">
    <property type="entry name" value="Agmatinase-rel"/>
</dbReference>
<reference evidence="6" key="1">
    <citation type="submission" date="2019-11" db="EMBL/GenBank/DDBJ databases">
        <authorList>
            <person name="Feng L."/>
        </authorList>
    </citation>
    <scope>NUCLEOTIDE SEQUENCE</scope>
    <source>
        <strain evidence="6">CnexileLFYP112</strain>
    </source>
</reference>
<evidence type="ECO:0000256" key="3">
    <source>
        <dbReference type="ARBA" id="ARBA00022801"/>
    </source>
</evidence>
<comment type="cofactor">
    <cofactor evidence="4">
        <name>Mn(2+)</name>
        <dbReference type="ChEBI" id="CHEBI:29035"/>
    </cofactor>
    <text evidence="4">Binds 2 manganese ions per subunit.</text>
</comment>
<feature type="binding site" evidence="4">
    <location>
        <position position="214"/>
    </location>
    <ligand>
        <name>Mn(2+)</name>
        <dbReference type="ChEBI" id="CHEBI:29035"/>
        <label>1</label>
    </ligand>
</feature>
<organism evidence="6">
    <name type="scientific">[Clostridium] nexile</name>
    <dbReference type="NCBI Taxonomy" id="29361"/>
    <lineage>
        <taxon>Bacteria</taxon>
        <taxon>Bacillati</taxon>
        <taxon>Bacillota</taxon>
        <taxon>Clostridia</taxon>
        <taxon>Lachnospirales</taxon>
        <taxon>Lachnospiraceae</taxon>
        <taxon>Tyzzerella</taxon>
    </lineage>
</organism>
<feature type="binding site" evidence="4">
    <location>
        <position position="132"/>
    </location>
    <ligand>
        <name>Mn(2+)</name>
        <dbReference type="ChEBI" id="CHEBI:29035"/>
        <label>1</label>
    </ligand>
</feature>
<feature type="binding site" evidence="4">
    <location>
        <position position="134"/>
    </location>
    <ligand>
        <name>Mn(2+)</name>
        <dbReference type="ChEBI" id="CHEBI:29035"/>
        <label>1</label>
    </ligand>
</feature>
<dbReference type="GO" id="GO:0033389">
    <property type="term" value="P:putrescine biosynthetic process from arginine, via agmatine"/>
    <property type="evidence" value="ECO:0007669"/>
    <property type="project" value="TreeGrafter"/>
</dbReference>
<protein>
    <submittedName>
        <fullName evidence="6">Agmatinase</fullName>
        <ecNumber evidence="6">3.5.3.11</ecNumber>
    </submittedName>
</protein>
<dbReference type="PROSITE" id="PS01053">
    <property type="entry name" value="ARGINASE_1"/>
    <property type="match status" value="1"/>
</dbReference>
<dbReference type="PANTHER" id="PTHR11358:SF26">
    <property type="entry name" value="GUANIDINO ACID HYDROLASE, MITOCHONDRIAL"/>
    <property type="match status" value="1"/>
</dbReference>
<dbReference type="InterPro" id="IPR006035">
    <property type="entry name" value="Ureohydrolase"/>
</dbReference>
<keyword evidence="4" id="KW-0464">Manganese</keyword>
<keyword evidence="2 4" id="KW-0479">Metal-binding</keyword>
<dbReference type="PROSITE" id="PS51409">
    <property type="entry name" value="ARGINASE_2"/>
    <property type="match status" value="1"/>
</dbReference>
<dbReference type="InterPro" id="IPR020855">
    <property type="entry name" value="Ureohydrolase_Mn_BS"/>
</dbReference>
<feature type="binding site" evidence="4">
    <location>
        <position position="136"/>
    </location>
    <ligand>
        <name>Mn(2+)</name>
        <dbReference type="ChEBI" id="CHEBI:29035"/>
        <label>1</label>
    </ligand>
</feature>
<evidence type="ECO:0000256" key="4">
    <source>
        <dbReference type="PIRSR" id="PIRSR036979-1"/>
    </source>
</evidence>
<feature type="binding site" evidence="4">
    <location>
        <position position="212"/>
    </location>
    <ligand>
        <name>Mn(2+)</name>
        <dbReference type="ChEBI" id="CHEBI:29035"/>
        <label>1</label>
    </ligand>
</feature>
<dbReference type="CDD" id="cd11593">
    <property type="entry name" value="Agmatinase-like_2"/>
    <property type="match status" value="1"/>
</dbReference>
<keyword evidence="3 5" id="KW-0378">Hydrolase</keyword>
<proteinExistence type="inferred from homology"/>
<dbReference type="GO" id="GO:0008783">
    <property type="term" value="F:agmatinase activity"/>
    <property type="evidence" value="ECO:0007669"/>
    <property type="project" value="UniProtKB-EC"/>
</dbReference>
<evidence type="ECO:0000256" key="1">
    <source>
        <dbReference type="ARBA" id="ARBA00009227"/>
    </source>
</evidence>
<dbReference type="InterPro" id="IPR023696">
    <property type="entry name" value="Ureohydrolase_dom_sf"/>
</dbReference>
<dbReference type="SUPFAM" id="SSF52768">
    <property type="entry name" value="Arginase/deacetylase"/>
    <property type="match status" value="1"/>
</dbReference>